<evidence type="ECO:0000313" key="8">
    <source>
        <dbReference type="EMBL" id="VFB14478.1"/>
    </source>
</evidence>
<comment type="function">
    <text evidence="6">Catalyzes the conversion of 7,8-dihydroneopterin to 6-hydroxymethyl-7,8-dihydropterin.</text>
</comment>
<gene>
    <name evidence="8" type="primary">folB</name>
    <name evidence="8" type="ORF">NCTC7812_02036</name>
</gene>
<feature type="domain" description="Dihydroneopterin aldolase/epimerase" evidence="7">
    <location>
        <begin position="58"/>
        <end position="170"/>
    </location>
</feature>
<proteinExistence type="inferred from homology"/>
<dbReference type="Pfam" id="PF02152">
    <property type="entry name" value="FolB"/>
    <property type="match status" value="1"/>
</dbReference>
<dbReference type="EC" id="4.1.2.25" evidence="6"/>
<dbReference type="PANTHER" id="PTHR42844">
    <property type="entry name" value="DIHYDRONEOPTERIN ALDOLASE 1-RELATED"/>
    <property type="match status" value="1"/>
</dbReference>
<evidence type="ECO:0000256" key="1">
    <source>
        <dbReference type="ARBA" id="ARBA00001353"/>
    </source>
</evidence>
<comment type="pathway">
    <text evidence="2 6">Cofactor biosynthesis; tetrahydrofolate biosynthesis; 2-amino-4-hydroxy-6-hydroxymethyl-7,8-dihydropteridine diphosphate from 7,8-dihydroneopterin triphosphate: step 3/4.</text>
</comment>
<dbReference type="AlphaFoldDB" id="A0A449I4X8"/>
<evidence type="ECO:0000256" key="6">
    <source>
        <dbReference type="RuleBase" id="RU362079"/>
    </source>
</evidence>
<dbReference type="GO" id="GO:0046654">
    <property type="term" value="P:tetrahydrofolate biosynthetic process"/>
    <property type="evidence" value="ECO:0007669"/>
    <property type="project" value="UniProtKB-UniRule"/>
</dbReference>
<dbReference type="InterPro" id="IPR006157">
    <property type="entry name" value="FolB_dom"/>
</dbReference>
<dbReference type="Proteomes" id="UP000396835">
    <property type="component" value="Unassembled WGS sequence"/>
</dbReference>
<keyword evidence="4 6" id="KW-0289">Folate biosynthesis</keyword>
<dbReference type="NCBIfam" id="TIGR00525">
    <property type="entry name" value="folB"/>
    <property type="match status" value="1"/>
</dbReference>
<comment type="similarity">
    <text evidence="3 6">Belongs to the DHNA family.</text>
</comment>
<organism evidence="8 9">
    <name type="scientific">Prevotella heparinolytica</name>
    <dbReference type="NCBI Taxonomy" id="28113"/>
    <lineage>
        <taxon>Bacteria</taxon>
        <taxon>Pseudomonadati</taxon>
        <taxon>Bacteroidota</taxon>
        <taxon>Bacteroidia</taxon>
        <taxon>Bacteroidales</taxon>
        <taxon>Bacteroidaceae</taxon>
        <taxon>Bacteroides</taxon>
    </lineage>
</organism>
<evidence type="ECO:0000259" key="7">
    <source>
        <dbReference type="SMART" id="SM00905"/>
    </source>
</evidence>
<dbReference type="PANTHER" id="PTHR42844:SF1">
    <property type="entry name" value="DIHYDRONEOPTERIN ALDOLASE 1-RELATED"/>
    <property type="match status" value="1"/>
</dbReference>
<evidence type="ECO:0000256" key="4">
    <source>
        <dbReference type="ARBA" id="ARBA00022909"/>
    </source>
</evidence>
<name>A0A449I4X8_9BACE</name>
<comment type="catalytic activity">
    <reaction evidence="1 6">
        <text>7,8-dihydroneopterin = 6-hydroxymethyl-7,8-dihydropterin + glycolaldehyde</text>
        <dbReference type="Rhea" id="RHEA:10540"/>
        <dbReference type="ChEBI" id="CHEBI:17001"/>
        <dbReference type="ChEBI" id="CHEBI:17071"/>
        <dbReference type="ChEBI" id="CHEBI:44841"/>
        <dbReference type="EC" id="4.1.2.25"/>
    </reaction>
</comment>
<sequence>MGRRADFECKEIRRHGNAEGEKPCVSVPRYIQTVNICLSREISVSLWQSNYLRMSGYIFLDNLLFFAHHGVGEQETLSGNEFIVNLRLKVDITQAMHTDDVADTVSYADVYEAVKAEMAVPSRLLEHVCGRITDRLFRDFPLIEEIHLKLAKRNPPMGADIEAAGIELTLQRSL</sequence>
<dbReference type="Gene3D" id="3.30.1130.10">
    <property type="match status" value="1"/>
</dbReference>
<keyword evidence="5 6" id="KW-0456">Lyase</keyword>
<dbReference type="InterPro" id="IPR043133">
    <property type="entry name" value="GTP-CH-I_C/QueF"/>
</dbReference>
<dbReference type="SUPFAM" id="SSF55620">
    <property type="entry name" value="Tetrahydrobiopterin biosynthesis enzymes-like"/>
    <property type="match status" value="1"/>
</dbReference>
<accession>A0A449I4X8</accession>
<protein>
    <recommendedName>
        <fullName evidence="6">7,8-dihydroneopterin aldolase</fullName>
        <ecNumber evidence="6">4.1.2.25</ecNumber>
    </recommendedName>
</protein>
<dbReference type="EMBL" id="CAACYH010000004">
    <property type="protein sequence ID" value="VFB14478.1"/>
    <property type="molecule type" value="Genomic_DNA"/>
</dbReference>
<evidence type="ECO:0000256" key="2">
    <source>
        <dbReference type="ARBA" id="ARBA00005013"/>
    </source>
</evidence>
<dbReference type="SMART" id="SM00905">
    <property type="entry name" value="FolB"/>
    <property type="match status" value="1"/>
</dbReference>
<evidence type="ECO:0000256" key="5">
    <source>
        <dbReference type="ARBA" id="ARBA00023239"/>
    </source>
</evidence>
<dbReference type="GO" id="GO:0046656">
    <property type="term" value="P:folic acid biosynthetic process"/>
    <property type="evidence" value="ECO:0007669"/>
    <property type="project" value="UniProtKB-UniRule"/>
</dbReference>
<dbReference type="GO" id="GO:0004150">
    <property type="term" value="F:dihydroneopterin aldolase activity"/>
    <property type="evidence" value="ECO:0007669"/>
    <property type="project" value="UniProtKB-UniRule"/>
</dbReference>
<evidence type="ECO:0000313" key="9">
    <source>
        <dbReference type="Proteomes" id="UP000396835"/>
    </source>
</evidence>
<dbReference type="GO" id="GO:0005737">
    <property type="term" value="C:cytoplasm"/>
    <property type="evidence" value="ECO:0007669"/>
    <property type="project" value="TreeGrafter"/>
</dbReference>
<dbReference type="InterPro" id="IPR006156">
    <property type="entry name" value="Dihydroneopterin_aldolase"/>
</dbReference>
<dbReference type="NCBIfam" id="TIGR00526">
    <property type="entry name" value="folB_dom"/>
    <property type="match status" value="1"/>
</dbReference>
<reference evidence="8 9" key="1">
    <citation type="submission" date="2019-02" db="EMBL/GenBank/DDBJ databases">
        <authorList>
            <consortium name="Pathogen Informatics"/>
        </authorList>
    </citation>
    <scope>NUCLEOTIDE SEQUENCE [LARGE SCALE GENOMIC DNA]</scope>
    <source>
        <strain evidence="8 9">3012STDY7078512</strain>
    </source>
</reference>
<dbReference type="UniPathway" id="UPA00077">
    <property type="reaction ID" value="UER00154"/>
</dbReference>
<evidence type="ECO:0000256" key="3">
    <source>
        <dbReference type="ARBA" id="ARBA00005708"/>
    </source>
</evidence>